<organism evidence="2 3">
    <name type="scientific">Rudanella paleaurantiibacter</name>
    <dbReference type="NCBI Taxonomy" id="2614655"/>
    <lineage>
        <taxon>Bacteria</taxon>
        <taxon>Pseudomonadati</taxon>
        <taxon>Bacteroidota</taxon>
        <taxon>Cytophagia</taxon>
        <taxon>Cytophagales</taxon>
        <taxon>Cytophagaceae</taxon>
        <taxon>Rudanella</taxon>
    </lineage>
</organism>
<evidence type="ECO:0000313" key="2">
    <source>
        <dbReference type="EMBL" id="KAB7727886.1"/>
    </source>
</evidence>
<accession>A0A7J5TWS9</accession>
<evidence type="ECO:0000259" key="1">
    <source>
        <dbReference type="Pfam" id="PF13648"/>
    </source>
</evidence>
<proteinExistence type="predicted"/>
<dbReference type="AlphaFoldDB" id="A0A7J5TWS9"/>
<name>A0A7J5TWS9_9BACT</name>
<dbReference type="InterPro" id="IPR024311">
    <property type="entry name" value="Lipocalin-like"/>
</dbReference>
<reference evidence="2 3" key="1">
    <citation type="submission" date="2019-10" db="EMBL/GenBank/DDBJ databases">
        <title>Rudanella paleaurantiibacter sp. nov., isolated from sludge.</title>
        <authorList>
            <person name="Xu S.Q."/>
        </authorList>
    </citation>
    <scope>NUCLEOTIDE SEQUENCE [LARGE SCALE GENOMIC DNA]</scope>
    <source>
        <strain evidence="2 3">HX-22-17</strain>
    </source>
</reference>
<dbReference type="Proteomes" id="UP000488299">
    <property type="component" value="Unassembled WGS sequence"/>
</dbReference>
<gene>
    <name evidence="2" type="ORF">F5984_19135</name>
</gene>
<evidence type="ECO:0000313" key="3">
    <source>
        <dbReference type="Proteomes" id="UP000488299"/>
    </source>
</evidence>
<dbReference type="EMBL" id="WELI01000009">
    <property type="protein sequence ID" value="KAB7727886.1"/>
    <property type="molecule type" value="Genomic_DNA"/>
</dbReference>
<comment type="caution">
    <text evidence="2">The sequence shown here is derived from an EMBL/GenBank/DDBJ whole genome shotgun (WGS) entry which is preliminary data.</text>
</comment>
<dbReference type="Pfam" id="PF13648">
    <property type="entry name" value="Lipocalin_4"/>
    <property type="match status" value="1"/>
</dbReference>
<protein>
    <recommendedName>
        <fullName evidence="1">Lipocalin-like domain-containing protein</fullName>
    </recommendedName>
</protein>
<feature type="domain" description="Lipocalin-like" evidence="1">
    <location>
        <begin position="102"/>
        <end position="170"/>
    </location>
</feature>
<sequence length="212" mass="23726">MISLLYKVPQKPLTVYTKVSGSYTYRNIHLNLLPTIHYTQMKRFLFTAAILGLTLTSCSKSDDPTPASDPTTLIAKNWKNTQTDLLVDGKVGTALYKEGAKDNPMDMSNFKMNLSSNGTFVESDVDDQGKPYQDKGTWKLIDSNKKLQLTYEDKTVETYDITSLTSNELQVKAEQKLSSVSQDDDFGLAFIAIFLGITPKESLGLQMKFKPQ</sequence>
<keyword evidence="3" id="KW-1185">Reference proteome</keyword>